<dbReference type="Gene3D" id="3.30.420.10">
    <property type="entry name" value="Ribonuclease H-like superfamily/Ribonuclease H"/>
    <property type="match status" value="1"/>
</dbReference>
<sequence length="84" mass="9306">MNNATDFLAIGGVVRDSKAEWIIGYAQRLKATSVFQAEARAFLEGLQIVWNMGLCRMVAERDNALLIKLLRDKHGGASNITEVQ</sequence>
<gene>
    <name evidence="2" type="ORF">PVK06_014983</name>
</gene>
<dbReference type="Pfam" id="PF13456">
    <property type="entry name" value="RVT_3"/>
    <property type="match status" value="1"/>
</dbReference>
<dbReference type="Proteomes" id="UP001358586">
    <property type="component" value="Chromosome 5"/>
</dbReference>
<dbReference type="PANTHER" id="PTHR47723:SF24">
    <property type="entry name" value="RNASE H TYPE-1 DOMAIN-CONTAINING PROTEIN"/>
    <property type="match status" value="1"/>
</dbReference>
<dbReference type="EMBL" id="JARKNE010000005">
    <property type="protein sequence ID" value="KAK5831188.1"/>
    <property type="molecule type" value="Genomic_DNA"/>
</dbReference>
<organism evidence="2 3">
    <name type="scientific">Gossypium arboreum</name>
    <name type="common">Tree cotton</name>
    <name type="synonym">Gossypium nanking</name>
    <dbReference type="NCBI Taxonomy" id="29729"/>
    <lineage>
        <taxon>Eukaryota</taxon>
        <taxon>Viridiplantae</taxon>
        <taxon>Streptophyta</taxon>
        <taxon>Embryophyta</taxon>
        <taxon>Tracheophyta</taxon>
        <taxon>Spermatophyta</taxon>
        <taxon>Magnoliopsida</taxon>
        <taxon>eudicotyledons</taxon>
        <taxon>Gunneridae</taxon>
        <taxon>Pentapetalae</taxon>
        <taxon>rosids</taxon>
        <taxon>malvids</taxon>
        <taxon>Malvales</taxon>
        <taxon>Malvaceae</taxon>
        <taxon>Malvoideae</taxon>
        <taxon>Gossypium</taxon>
    </lineage>
</organism>
<dbReference type="PANTHER" id="PTHR47723">
    <property type="entry name" value="OS05G0353850 PROTEIN"/>
    <property type="match status" value="1"/>
</dbReference>
<dbReference type="CDD" id="cd06222">
    <property type="entry name" value="RNase_H_like"/>
    <property type="match status" value="1"/>
</dbReference>
<name>A0ABR0PWW0_GOSAR</name>
<dbReference type="InterPro" id="IPR012337">
    <property type="entry name" value="RNaseH-like_sf"/>
</dbReference>
<protein>
    <recommendedName>
        <fullName evidence="1">RNase H type-1 domain-containing protein</fullName>
    </recommendedName>
</protein>
<feature type="domain" description="RNase H type-1" evidence="1">
    <location>
        <begin position="9"/>
        <end position="74"/>
    </location>
</feature>
<dbReference type="InterPro" id="IPR053151">
    <property type="entry name" value="RNase_H-like"/>
</dbReference>
<keyword evidence="3" id="KW-1185">Reference proteome</keyword>
<dbReference type="InterPro" id="IPR044730">
    <property type="entry name" value="RNase_H-like_dom_plant"/>
</dbReference>
<reference evidence="2 3" key="1">
    <citation type="submission" date="2023-03" db="EMBL/GenBank/DDBJ databases">
        <title>WGS of Gossypium arboreum.</title>
        <authorList>
            <person name="Yu D."/>
        </authorList>
    </citation>
    <scope>NUCLEOTIDE SEQUENCE [LARGE SCALE GENOMIC DNA]</scope>
    <source>
        <tissue evidence="2">Leaf</tissue>
    </source>
</reference>
<comment type="caution">
    <text evidence="2">The sequence shown here is derived from an EMBL/GenBank/DDBJ whole genome shotgun (WGS) entry which is preliminary data.</text>
</comment>
<accession>A0ABR0PWW0</accession>
<dbReference type="InterPro" id="IPR002156">
    <property type="entry name" value="RNaseH_domain"/>
</dbReference>
<proteinExistence type="predicted"/>
<dbReference type="InterPro" id="IPR036397">
    <property type="entry name" value="RNaseH_sf"/>
</dbReference>
<evidence type="ECO:0000259" key="1">
    <source>
        <dbReference type="Pfam" id="PF13456"/>
    </source>
</evidence>
<evidence type="ECO:0000313" key="2">
    <source>
        <dbReference type="EMBL" id="KAK5831188.1"/>
    </source>
</evidence>
<evidence type="ECO:0000313" key="3">
    <source>
        <dbReference type="Proteomes" id="UP001358586"/>
    </source>
</evidence>
<dbReference type="SUPFAM" id="SSF53098">
    <property type="entry name" value="Ribonuclease H-like"/>
    <property type="match status" value="1"/>
</dbReference>